<evidence type="ECO:0000259" key="1">
    <source>
        <dbReference type="PROSITE" id="PS51186"/>
    </source>
</evidence>
<dbReference type="Pfam" id="PF13302">
    <property type="entry name" value="Acetyltransf_3"/>
    <property type="match status" value="1"/>
</dbReference>
<accession>A0A0A5HWA4</accession>
<sequence length="166" mass="18652">MLTTQHLILKPATEGDLDIFLEILGSDALTKYLPKGSAYTEDEIKLYTEKRLAHWQHGYGTYIIYEKAEPRIKLGYVGVEQCSDPRFSDVRYAILPRYQGKGYVFEAANAVISETFKTQALDKIYGVALKQNLASLAIIKKLGMTADPNTGLYGEFDDLLTYSVAR</sequence>
<dbReference type="RefSeq" id="WP_038187759.1">
    <property type="nucleotide sequence ID" value="NZ_JRWP01000004.1"/>
</dbReference>
<dbReference type="EMBL" id="JRWP01000004">
    <property type="protein sequence ID" value="KGY09847.1"/>
    <property type="molecule type" value="Genomic_DNA"/>
</dbReference>
<dbReference type="Gene3D" id="3.40.630.30">
    <property type="match status" value="1"/>
</dbReference>
<dbReference type="InterPro" id="IPR051531">
    <property type="entry name" value="N-acetyltransferase"/>
</dbReference>
<keyword evidence="2" id="KW-0808">Transferase</keyword>
<comment type="caution">
    <text evidence="2">The sequence shown here is derived from an EMBL/GenBank/DDBJ whole genome shotgun (WGS) entry which is preliminary data.</text>
</comment>
<dbReference type="PROSITE" id="PS51186">
    <property type="entry name" value="GNAT"/>
    <property type="match status" value="1"/>
</dbReference>
<dbReference type="PANTHER" id="PTHR43792">
    <property type="entry name" value="GNAT FAMILY, PUTATIVE (AFU_ORTHOLOGUE AFUA_3G00765)-RELATED-RELATED"/>
    <property type="match status" value="1"/>
</dbReference>
<dbReference type="InterPro" id="IPR000182">
    <property type="entry name" value="GNAT_dom"/>
</dbReference>
<feature type="domain" description="N-acetyltransferase" evidence="1">
    <location>
        <begin position="7"/>
        <end position="165"/>
    </location>
</feature>
<dbReference type="OrthoDB" id="9798081at2"/>
<organism evidence="2 3">
    <name type="scientific">Photobacterium sp. (strain ATCC 43367)</name>
    <dbReference type="NCBI Taxonomy" id="379097"/>
    <lineage>
        <taxon>Bacteria</taxon>
        <taxon>Pseudomonadati</taxon>
        <taxon>Pseudomonadota</taxon>
        <taxon>Gammaproteobacteria</taxon>
        <taxon>Vibrionales</taxon>
        <taxon>Vibrionaceae</taxon>
        <taxon>Vibrio</taxon>
        <taxon>Vibrio oreintalis group</taxon>
    </lineage>
</organism>
<reference evidence="2 3" key="1">
    <citation type="submission" date="2014-10" db="EMBL/GenBank/DDBJ databases">
        <title>Genome sequencing of Vibrio sinaloensis T08.</title>
        <authorList>
            <person name="Chan K.-G."/>
            <person name="Mohamad N.I."/>
        </authorList>
    </citation>
    <scope>NUCLEOTIDE SEQUENCE [LARGE SCALE GENOMIC DNA]</scope>
    <source>
        <strain evidence="2 3">T08</strain>
    </source>
</reference>
<evidence type="ECO:0000313" key="2">
    <source>
        <dbReference type="EMBL" id="KGY09847.1"/>
    </source>
</evidence>
<proteinExistence type="predicted"/>
<dbReference type="STRING" id="379097.SE23_07805"/>
<dbReference type="Proteomes" id="UP000030451">
    <property type="component" value="Unassembled WGS sequence"/>
</dbReference>
<dbReference type="GO" id="GO:0016747">
    <property type="term" value="F:acyltransferase activity, transferring groups other than amino-acyl groups"/>
    <property type="evidence" value="ECO:0007669"/>
    <property type="project" value="InterPro"/>
</dbReference>
<dbReference type="InterPro" id="IPR016181">
    <property type="entry name" value="Acyl_CoA_acyltransferase"/>
</dbReference>
<name>A0A0A5HWA4_PHOS4</name>
<gene>
    <name evidence="2" type="ORF">NM06_02705</name>
</gene>
<protein>
    <submittedName>
        <fullName evidence="2">Acetyltransferase</fullName>
    </submittedName>
</protein>
<dbReference type="PANTHER" id="PTHR43792:SF1">
    <property type="entry name" value="N-ACETYLTRANSFERASE DOMAIN-CONTAINING PROTEIN"/>
    <property type="match status" value="1"/>
</dbReference>
<dbReference type="SUPFAM" id="SSF55729">
    <property type="entry name" value="Acyl-CoA N-acyltransferases (Nat)"/>
    <property type="match status" value="1"/>
</dbReference>
<evidence type="ECO:0000313" key="3">
    <source>
        <dbReference type="Proteomes" id="UP000030451"/>
    </source>
</evidence>
<dbReference type="AlphaFoldDB" id="A0A0A5HWA4"/>